<dbReference type="KEGG" id="sphc:CVN68_02030"/>
<name>A0A2K8MAM1_9SPHN</name>
<dbReference type="OrthoDB" id="9997111at2"/>
<keyword evidence="2" id="KW-1185">Reference proteome</keyword>
<sequence>MIVEAGPDAPPHFFLLGFRAPPGQVGPAAEQRGVIVTRTVLSFAGASLPAGEVKTEDEPFAGQTESGPFRYEAEIAVWKPVPDVAIVADLTTFLSAAQIADTDALPATIAATNFGSVAIDRGAGFGASLPRTYGHRPRGEGGG</sequence>
<evidence type="ECO:0000313" key="2">
    <source>
        <dbReference type="Proteomes" id="UP000229081"/>
    </source>
</evidence>
<dbReference type="RefSeq" id="WP_100280724.1">
    <property type="nucleotide sequence ID" value="NZ_CP024923.1"/>
</dbReference>
<reference evidence="1 2" key="1">
    <citation type="submission" date="2017-11" db="EMBL/GenBank/DDBJ databases">
        <title>Complete genome sequence of Sphingomonas sp. Strain Cra20, a psychrotolerant potential plant growth promoting rhizobacteria.</title>
        <authorList>
            <person name="Luo Y."/>
        </authorList>
    </citation>
    <scope>NUCLEOTIDE SEQUENCE [LARGE SCALE GENOMIC DNA]</scope>
    <source>
        <strain evidence="1 2">Cra20</strain>
    </source>
</reference>
<organism evidence="1 2">
    <name type="scientific">Sphingomonas psychrotolerans</name>
    <dbReference type="NCBI Taxonomy" id="1327635"/>
    <lineage>
        <taxon>Bacteria</taxon>
        <taxon>Pseudomonadati</taxon>
        <taxon>Pseudomonadota</taxon>
        <taxon>Alphaproteobacteria</taxon>
        <taxon>Sphingomonadales</taxon>
        <taxon>Sphingomonadaceae</taxon>
        <taxon>Sphingomonas</taxon>
    </lineage>
</organism>
<protein>
    <submittedName>
        <fullName evidence="1">Uncharacterized protein</fullName>
    </submittedName>
</protein>
<accession>A0A2K8MAM1</accession>
<gene>
    <name evidence="1" type="ORF">CVN68_02030</name>
</gene>
<proteinExistence type="predicted"/>
<dbReference type="EMBL" id="CP024923">
    <property type="protein sequence ID" value="ATY30913.1"/>
    <property type="molecule type" value="Genomic_DNA"/>
</dbReference>
<dbReference type="AlphaFoldDB" id="A0A2K8MAM1"/>
<dbReference type="Proteomes" id="UP000229081">
    <property type="component" value="Chromosome"/>
</dbReference>
<evidence type="ECO:0000313" key="1">
    <source>
        <dbReference type="EMBL" id="ATY30913.1"/>
    </source>
</evidence>